<evidence type="ECO:0000313" key="9">
    <source>
        <dbReference type="WBParaSite" id="TREG1_20110.1"/>
    </source>
</evidence>
<name>A0AA85JHS8_TRIRE</name>
<dbReference type="FunFam" id="3.30.780.10:FF:000009">
    <property type="entry name" value="39S ribosomal protein L49, mitochondrial"/>
    <property type="match status" value="1"/>
</dbReference>
<evidence type="ECO:0000313" key="8">
    <source>
        <dbReference type="Proteomes" id="UP000050795"/>
    </source>
</evidence>
<keyword evidence="3" id="KW-0689">Ribosomal protein</keyword>
<evidence type="ECO:0000256" key="3">
    <source>
        <dbReference type="ARBA" id="ARBA00022980"/>
    </source>
</evidence>
<dbReference type="WBParaSite" id="TREG1_20110.1">
    <property type="protein sequence ID" value="TREG1_20110.1"/>
    <property type="gene ID" value="TREG1_20110"/>
</dbReference>
<dbReference type="GO" id="GO:0003735">
    <property type="term" value="F:structural constituent of ribosome"/>
    <property type="evidence" value="ECO:0007669"/>
    <property type="project" value="InterPro"/>
</dbReference>
<accession>A0AA85JHS8</accession>
<dbReference type="PANTHER" id="PTHR13477">
    <property type="entry name" value="MITOCHONDRIAL 39S RIBOSOMAL PROTEIN L49"/>
    <property type="match status" value="1"/>
</dbReference>
<dbReference type="AlphaFoldDB" id="A0AA85JHS8"/>
<reference evidence="9" key="2">
    <citation type="submission" date="2023-11" db="UniProtKB">
        <authorList>
            <consortium name="WormBaseParasite"/>
        </authorList>
    </citation>
    <scope>IDENTIFICATION</scope>
</reference>
<evidence type="ECO:0000256" key="5">
    <source>
        <dbReference type="ARBA" id="ARBA00023274"/>
    </source>
</evidence>
<reference evidence="8" key="1">
    <citation type="submission" date="2022-06" db="EMBL/GenBank/DDBJ databases">
        <authorList>
            <person name="Berger JAMES D."/>
            <person name="Berger JAMES D."/>
        </authorList>
    </citation>
    <scope>NUCLEOTIDE SEQUENCE [LARGE SCALE GENOMIC DNA]</scope>
</reference>
<keyword evidence="8" id="KW-1185">Reference proteome</keyword>
<protein>
    <recommendedName>
        <fullName evidence="6">Large ribosomal subunit protein mL49</fullName>
    </recommendedName>
    <alternativeName>
        <fullName evidence="7">39S ribosomal protein L49, mitochondrial</fullName>
    </alternativeName>
</protein>
<dbReference type="Gene3D" id="3.30.780.10">
    <property type="entry name" value="SUI1-like domain"/>
    <property type="match status" value="1"/>
</dbReference>
<dbReference type="Pfam" id="PF05046">
    <property type="entry name" value="Img2"/>
    <property type="match status" value="1"/>
</dbReference>
<evidence type="ECO:0000256" key="4">
    <source>
        <dbReference type="ARBA" id="ARBA00023128"/>
    </source>
</evidence>
<sequence>MLSRIYICNKILNPVSVTCNRKLRVQWWPTLENPWVEESLNDDELSKRKPVDYEVSKAEYVWVEKVLKRNKIPLPEGIPGPTPSGWIPPNPDLSKNVPYSVRRSKNHMLPVYYMEKQRKKKERSHGVRQLTVIRHIDGDMHALAEDLRTLLQPKCEAGLFLHQVDEVTRCIKIEGLFQEEVANFLLSKGF</sequence>
<evidence type="ECO:0000256" key="7">
    <source>
        <dbReference type="ARBA" id="ARBA00035545"/>
    </source>
</evidence>
<dbReference type="Proteomes" id="UP000050795">
    <property type="component" value="Unassembled WGS sequence"/>
</dbReference>
<dbReference type="PANTHER" id="PTHR13477:SF0">
    <property type="entry name" value="LARGE RIBOSOMAL SUBUNIT PROTEIN ML49"/>
    <property type="match status" value="1"/>
</dbReference>
<dbReference type="GO" id="GO:0006412">
    <property type="term" value="P:translation"/>
    <property type="evidence" value="ECO:0007669"/>
    <property type="project" value="InterPro"/>
</dbReference>
<keyword evidence="4" id="KW-0496">Mitochondrion</keyword>
<keyword evidence="5" id="KW-0687">Ribonucleoprotein</keyword>
<comment type="subcellular location">
    <subcellularLocation>
        <location evidence="1">Mitochondrion</location>
    </subcellularLocation>
</comment>
<evidence type="ECO:0000256" key="2">
    <source>
        <dbReference type="ARBA" id="ARBA00005677"/>
    </source>
</evidence>
<evidence type="ECO:0000256" key="1">
    <source>
        <dbReference type="ARBA" id="ARBA00004173"/>
    </source>
</evidence>
<dbReference type="GO" id="GO:0005762">
    <property type="term" value="C:mitochondrial large ribosomal subunit"/>
    <property type="evidence" value="ECO:0007669"/>
    <property type="project" value="TreeGrafter"/>
</dbReference>
<comment type="similarity">
    <text evidence="2">Belongs to the mitochondrion-specific ribosomal protein mL49 family.</text>
</comment>
<dbReference type="InterPro" id="IPR007740">
    <property type="entry name" value="Ribosomal_mL49"/>
</dbReference>
<proteinExistence type="inferred from homology"/>
<organism evidence="8 9">
    <name type="scientific">Trichobilharzia regenti</name>
    <name type="common">Nasal bird schistosome</name>
    <dbReference type="NCBI Taxonomy" id="157069"/>
    <lineage>
        <taxon>Eukaryota</taxon>
        <taxon>Metazoa</taxon>
        <taxon>Spiralia</taxon>
        <taxon>Lophotrochozoa</taxon>
        <taxon>Platyhelminthes</taxon>
        <taxon>Trematoda</taxon>
        <taxon>Digenea</taxon>
        <taxon>Strigeidida</taxon>
        <taxon>Schistosomatoidea</taxon>
        <taxon>Schistosomatidae</taxon>
        <taxon>Trichobilharzia</taxon>
    </lineage>
</organism>
<evidence type="ECO:0000256" key="6">
    <source>
        <dbReference type="ARBA" id="ARBA00035191"/>
    </source>
</evidence>